<feature type="compositionally biased region" description="Acidic residues" evidence="1">
    <location>
        <begin position="1"/>
        <end position="10"/>
    </location>
</feature>
<gene>
    <name evidence="2" type="ORF">E2562_029910</name>
</gene>
<evidence type="ECO:0000313" key="3">
    <source>
        <dbReference type="Proteomes" id="UP000479710"/>
    </source>
</evidence>
<dbReference type="AlphaFoldDB" id="A0A6G1CT40"/>
<dbReference type="EMBL" id="SPHZ02000008">
    <property type="protein sequence ID" value="KAF0903805.1"/>
    <property type="molecule type" value="Genomic_DNA"/>
</dbReference>
<dbReference type="Proteomes" id="UP000479710">
    <property type="component" value="Unassembled WGS sequence"/>
</dbReference>
<protein>
    <submittedName>
        <fullName evidence="2">Uncharacterized protein</fullName>
    </submittedName>
</protein>
<proteinExistence type="predicted"/>
<name>A0A6G1CT40_9ORYZ</name>
<sequence length="84" mass="8837">MADGEGDVGEETAAGAGGAEDVDGVWRHPSGAATTTCQRLAAAREIAMLTRVSMAARRRDGIGEDGARLMRKGALVLGGRWRRR</sequence>
<evidence type="ECO:0000313" key="2">
    <source>
        <dbReference type="EMBL" id="KAF0903805.1"/>
    </source>
</evidence>
<reference evidence="2 3" key="1">
    <citation type="submission" date="2019-11" db="EMBL/GenBank/DDBJ databases">
        <title>Whole genome sequence of Oryza granulata.</title>
        <authorList>
            <person name="Li W."/>
        </authorList>
    </citation>
    <scope>NUCLEOTIDE SEQUENCE [LARGE SCALE GENOMIC DNA]</scope>
    <source>
        <strain evidence="3">cv. Menghai</strain>
        <tissue evidence="2">Leaf</tissue>
    </source>
</reference>
<keyword evidence="3" id="KW-1185">Reference proteome</keyword>
<comment type="caution">
    <text evidence="2">The sequence shown here is derived from an EMBL/GenBank/DDBJ whole genome shotgun (WGS) entry which is preliminary data.</text>
</comment>
<organism evidence="2 3">
    <name type="scientific">Oryza meyeriana var. granulata</name>
    <dbReference type="NCBI Taxonomy" id="110450"/>
    <lineage>
        <taxon>Eukaryota</taxon>
        <taxon>Viridiplantae</taxon>
        <taxon>Streptophyta</taxon>
        <taxon>Embryophyta</taxon>
        <taxon>Tracheophyta</taxon>
        <taxon>Spermatophyta</taxon>
        <taxon>Magnoliopsida</taxon>
        <taxon>Liliopsida</taxon>
        <taxon>Poales</taxon>
        <taxon>Poaceae</taxon>
        <taxon>BOP clade</taxon>
        <taxon>Oryzoideae</taxon>
        <taxon>Oryzeae</taxon>
        <taxon>Oryzinae</taxon>
        <taxon>Oryza</taxon>
        <taxon>Oryza meyeriana</taxon>
    </lineage>
</organism>
<feature type="region of interest" description="Disordered" evidence="1">
    <location>
        <begin position="1"/>
        <end position="30"/>
    </location>
</feature>
<accession>A0A6G1CT40</accession>
<evidence type="ECO:0000256" key="1">
    <source>
        <dbReference type="SAM" id="MobiDB-lite"/>
    </source>
</evidence>